<dbReference type="Gene3D" id="3.40.50.300">
    <property type="entry name" value="P-loop containing nucleotide triphosphate hydrolases"/>
    <property type="match status" value="1"/>
</dbReference>
<dbReference type="KEGG" id="emt:CPZ25_004130"/>
<dbReference type="AlphaFoldDB" id="A0A4P9C763"/>
<keyword evidence="4 6" id="KW-0067">ATP-binding</keyword>
<accession>A0A4P9C763</accession>
<name>A0A4P9C763_EUBML</name>
<dbReference type="SUPFAM" id="SSF52540">
    <property type="entry name" value="P-loop containing nucleoside triphosphate hydrolases"/>
    <property type="match status" value="1"/>
</dbReference>
<dbReference type="SMART" id="SM00382">
    <property type="entry name" value="AAA"/>
    <property type="match status" value="1"/>
</dbReference>
<dbReference type="InterPro" id="IPR003439">
    <property type="entry name" value="ABC_transporter-like_ATP-bd"/>
</dbReference>
<keyword evidence="3" id="KW-0547">Nucleotide-binding</keyword>
<evidence type="ECO:0000256" key="3">
    <source>
        <dbReference type="ARBA" id="ARBA00022741"/>
    </source>
</evidence>
<dbReference type="PANTHER" id="PTHR43335:SF8">
    <property type="entry name" value="ABC TRANSPORTER, ATP-BINDING PROTEIN"/>
    <property type="match status" value="1"/>
</dbReference>
<dbReference type="PANTHER" id="PTHR43335">
    <property type="entry name" value="ABC TRANSPORTER, ATP-BINDING PROTEIN"/>
    <property type="match status" value="1"/>
</dbReference>
<dbReference type="PROSITE" id="PS00211">
    <property type="entry name" value="ABC_TRANSPORTER_1"/>
    <property type="match status" value="1"/>
</dbReference>
<evidence type="ECO:0000313" key="7">
    <source>
        <dbReference type="Proteomes" id="UP000218387"/>
    </source>
</evidence>
<dbReference type="InterPro" id="IPR017871">
    <property type="entry name" value="ABC_transporter-like_CS"/>
</dbReference>
<feature type="domain" description="ABC transporter" evidence="5">
    <location>
        <begin position="5"/>
        <end position="243"/>
    </location>
</feature>
<dbReference type="InterPro" id="IPR003593">
    <property type="entry name" value="AAA+_ATPase"/>
</dbReference>
<dbReference type="InterPro" id="IPR027417">
    <property type="entry name" value="P-loop_NTPase"/>
</dbReference>
<evidence type="ECO:0000259" key="5">
    <source>
        <dbReference type="PROSITE" id="PS50893"/>
    </source>
</evidence>
<sequence length="316" mass="34837">MSTILKTHNLTKIFPPAGFARHKKRKSEGRHAVDHVNMTIRKGDIYGLIGRNGAGKTTLMRLIAGLMPPTEGTMTLFDSTELEQHRKRTGCIIEAPGLYGNMSAANNLEAHRRLLGITSSTAVSDSLEAVGLSSTDHKKVKHFSLGMRQRLGIAMALLGSPDFLILDEPTNGLDPRGIAEIRTVLTQLSRERGVTILISSHILGELSKLATCYGIMREGALIDEFNHEELETRCQRCLKMVVDQPKKAAMLIETLLGTDNYDILPENTIRLFDYVDQSGLVNRELNQNGILVESITPVGQDIEAYFMSMIGGEDHA</sequence>
<dbReference type="EMBL" id="CP029487">
    <property type="protein sequence ID" value="QCT70541.1"/>
    <property type="molecule type" value="Genomic_DNA"/>
</dbReference>
<proteinExistence type="inferred from homology"/>
<evidence type="ECO:0000256" key="4">
    <source>
        <dbReference type="ARBA" id="ARBA00022840"/>
    </source>
</evidence>
<dbReference type="Pfam" id="PF00005">
    <property type="entry name" value="ABC_tran"/>
    <property type="match status" value="1"/>
</dbReference>
<dbReference type="GO" id="GO:0005524">
    <property type="term" value="F:ATP binding"/>
    <property type="evidence" value="ECO:0007669"/>
    <property type="project" value="UniProtKB-KW"/>
</dbReference>
<keyword evidence="2" id="KW-0813">Transport</keyword>
<evidence type="ECO:0000256" key="1">
    <source>
        <dbReference type="ARBA" id="ARBA00005417"/>
    </source>
</evidence>
<evidence type="ECO:0000256" key="2">
    <source>
        <dbReference type="ARBA" id="ARBA00022448"/>
    </source>
</evidence>
<reference evidence="6 7" key="1">
    <citation type="submission" date="2018-05" db="EMBL/GenBank/DDBJ databases">
        <title>Genome comparison of Eubacterium sp.</title>
        <authorList>
            <person name="Feng Y."/>
            <person name="Sanchez-Andrea I."/>
            <person name="Stams A.J.M."/>
            <person name="De Vos W.M."/>
        </authorList>
    </citation>
    <scope>NUCLEOTIDE SEQUENCE [LARGE SCALE GENOMIC DNA]</scope>
    <source>
        <strain evidence="6 7">YI</strain>
    </source>
</reference>
<dbReference type="PROSITE" id="PS50893">
    <property type="entry name" value="ABC_TRANSPORTER_2"/>
    <property type="match status" value="1"/>
</dbReference>
<dbReference type="GO" id="GO:0016887">
    <property type="term" value="F:ATP hydrolysis activity"/>
    <property type="evidence" value="ECO:0007669"/>
    <property type="project" value="InterPro"/>
</dbReference>
<evidence type="ECO:0000313" key="6">
    <source>
        <dbReference type="EMBL" id="QCT70541.1"/>
    </source>
</evidence>
<dbReference type="Proteomes" id="UP000218387">
    <property type="component" value="Chromosome"/>
</dbReference>
<organism evidence="6 7">
    <name type="scientific">Eubacterium maltosivorans</name>
    <dbReference type="NCBI Taxonomy" id="2041044"/>
    <lineage>
        <taxon>Bacteria</taxon>
        <taxon>Bacillati</taxon>
        <taxon>Bacillota</taxon>
        <taxon>Clostridia</taxon>
        <taxon>Eubacteriales</taxon>
        <taxon>Eubacteriaceae</taxon>
        <taxon>Eubacterium</taxon>
    </lineage>
</organism>
<gene>
    <name evidence="6" type="ORF">CPZ25_004130</name>
</gene>
<protein>
    <submittedName>
        <fullName evidence="6">Bacitracin ABC transporter ATP-binding protein</fullName>
    </submittedName>
</protein>
<keyword evidence="7" id="KW-1185">Reference proteome</keyword>
<comment type="similarity">
    <text evidence="1">Belongs to the ABC transporter superfamily.</text>
</comment>
<dbReference type="RefSeq" id="WP_074616773.1">
    <property type="nucleotide sequence ID" value="NZ_CP029487.1"/>
</dbReference>